<accession>A0ACC3AHT7</accession>
<keyword evidence="2" id="KW-1185">Reference proteome</keyword>
<sequence>MVPTKFSKHTEPAPMKIIVTGATGFVGQAVVKECIETPSITSILVLTRRPINETLSTNTKVTTILHDDFEHYPDEIIERLKGAEGCIWTIGGKVEDFPNLETAKKVSVDFTIGAAEVFARSLGVALNTGRARKFKFVFCSGRGALWDETKSLWMFGETRRLKGQVEKRLFEIEKRYEKEFEVTVLRPGGVLNAQQAKWQNLVGMMVEVVSVEQLGRALVATCLGRTNEGKKILENEDILRINL</sequence>
<protein>
    <submittedName>
        <fullName evidence="1">Uncharacterized protein</fullName>
    </submittedName>
</protein>
<dbReference type="Proteomes" id="UP001172386">
    <property type="component" value="Unassembled WGS sequence"/>
</dbReference>
<name>A0ACC3AHT7_9EURO</name>
<dbReference type="EMBL" id="JAPDRQ010000015">
    <property type="protein sequence ID" value="KAJ9662485.1"/>
    <property type="molecule type" value="Genomic_DNA"/>
</dbReference>
<evidence type="ECO:0000313" key="1">
    <source>
        <dbReference type="EMBL" id="KAJ9662485.1"/>
    </source>
</evidence>
<proteinExistence type="predicted"/>
<reference evidence="1" key="1">
    <citation type="submission" date="2022-10" db="EMBL/GenBank/DDBJ databases">
        <title>Culturing micro-colonial fungi from biological soil crusts in the Mojave desert and describing Neophaeococcomyces mojavensis, and introducing the new genera and species Taxawa tesnikishii.</title>
        <authorList>
            <person name="Kurbessoian T."/>
            <person name="Stajich J.E."/>
        </authorList>
    </citation>
    <scope>NUCLEOTIDE SEQUENCE</scope>
    <source>
        <strain evidence="1">JES_112</strain>
    </source>
</reference>
<gene>
    <name evidence="1" type="ORF">H2198_001374</name>
</gene>
<comment type="caution">
    <text evidence="1">The sequence shown here is derived from an EMBL/GenBank/DDBJ whole genome shotgun (WGS) entry which is preliminary data.</text>
</comment>
<evidence type="ECO:0000313" key="2">
    <source>
        <dbReference type="Proteomes" id="UP001172386"/>
    </source>
</evidence>
<organism evidence="1 2">
    <name type="scientific">Neophaeococcomyces mojaviensis</name>
    <dbReference type="NCBI Taxonomy" id="3383035"/>
    <lineage>
        <taxon>Eukaryota</taxon>
        <taxon>Fungi</taxon>
        <taxon>Dikarya</taxon>
        <taxon>Ascomycota</taxon>
        <taxon>Pezizomycotina</taxon>
        <taxon>Eurotiomycetes</taxon>
        <taxon>Chaetothyriomycetidae</taxon>
        <taxon>Chaetothyriales</taxon>
        <taxon>Chaetothyriales incertae sedis</taxon>
        <taxon>Neophaeococcomyces</taxon>
    </lineage>
</organism>